<dbReference type="PANTHER" id="PTHR12532">
    <property type="entry name" value="TRANSLATIONAL ACTIVATOR OF CYTOCHROME C OXIDASE 1"/>
    <property type="match status" value="1"/>
</dbReference>
<dbReference type="InterPro" id="IPR048300">
    <property type="entry name" value="TACO1_YebC-like_2nd/3rd_dom"/>
</dbReference>
<dbReference type="InterPro" id="IPR029072">
    <property type="entry name" value="YebC-like"/>
</dbReference>
<dbReference type="Gene3D" id="1.10.10.200">
    <property type="match status" value="1"/>
</dbReference>
<feature type="domain" description="TACO1/YebC-like second and third" evidence="6">
    <location>
        <begin position="82"/>
        <end position="232"/>
    </location>
</feature>
<dbReference type="AlphaFoldDB" id="A0A9D1S3K4"/>
<dbReference type="NCBIfam" id="NF009044">
    <property type="entry name" value="PRK12378.1"/>
    <property type="match status" value="1"/>
</dbReference>
<sequence>MGRHFEVRAAAMAATAKAKSAIYMRASKEIYAAAKSGEPDPNSNLALRSAIEKYRKQCPKDVIDRAIEKAKGGDTVAYIPGRYEFMGPGGSNIIVDTLTDNVNRALVTVRTIVTRKGGKMASVAYNFEHLGILNFKGVKESDVEEALVLGDVDVKSVTIDDNGEIEARVAPADLEKSKELLKDLGVTDYDRAETTMYPNEWIEVNDEDKAKLQAMMSELDEAEDVQNVYTNVDNI</sequence>
<reference evidence="8" key="1">
    <citation type="submission" date="2020-10" db="EMBL/GenBank/DDBJ databases">
        <authorList>
            <person name="Gilroy R."/>
        </authorList>
    </citation>
    <scope>NUCLEOTIDE SEQUENCE</scope>
    <source>
        <strain evidence="8">ChiGjej1B1-22543</strain>
    </source>
</reference>
<reference evidence="8" key="2">
    <citation type="journal article" date="2021" name="PeerJ">
        <title>Extensive microbial diversity within the chicken gut microbiome revealed by metagenomics and culture.</title>
        <authorList>
            <person name="Gilroy R."/>
            <person name="Ravi A."/>
            <person name="Getino M."/>
            <person name="Pursley I."/>
            <person name="Horton D.L."/>
            <person name="Alikhan N.F."/>
            <person name="Baker D."/>
            <person name="Gharbi K."/>
            <person name="Hall N."/>
            <person name="Watson M."/>
            <person name="Adriaenssens E.M."/>
            <person name="Foster-Nyarko E."/>
            <person name="Jarju S."/>
            <person name="Secka A."/>
            <person name="Antonio M."/>
            <person name="Oren A."/>
            <person name="Chaudhuri R.R."/>
            <person name="La Ragione R."/>
            <person name="Hildebrand F."/>
            <person name="Pallen M.J."/>
        </authorList>
    </citation>
    <scope>NUCLEOTIDE SEQUENCE</scope>
    <source>
        <strain evidence="8">ChiGjej1B1-22543</strain>
    </source>
</reference>
<dbReference type="Pfam" id="PF01709">
    <property type="entry name" value="Transcrip_reg"/>
    <property type="match status" value="1"/>
</dbReference>
<organism evidence="8 9">
    <name type="scientific">Candidatus Alloenteromonas pullicola</name>
    <dbReference type="NCBI Taxonomy" id="2840784"/>
    <lineage>
        <taxon>Bacteria</taxon>
        <taxon>Bacillati</taxon>
        <taxon>Bacillota</taxon>
        <taxon>Bacillota incertae sedis</taxon>
        <taxon>Candidatus Alloenteromonas</taxon>
    </lineage>
</organism>
<proteinExistence type="inferred from homology"/>
<dbReference type="InterPro" id="IPR002876">
    <property type="entry name" value="Transcrip_reg_TACO1-like"/>
</dbReference>
<keyword evidence="4 5" id="KW-0804">Transcription</keyword>
<evidence type="ECO:0000313" key="9">
    <source>
        <dbReference type="Proteomes" id="UP000824070"/>
    </source>
</evidence>
<evidence type="ECO:0000256" key="1">
    <source>
        <dbReference type="ARBA" id="ARBA00008724"/>
    </source>
</evidence>
<dbReference type="GO" id="GO:0005829">
    <property type="term" value="C:cytosol"/>
    <property type="evidence" value="ECO:0007669"/>
    <property type="project" value="TreeGrafter"/>
</dbReference>
<dbReference type="InterPro" id="IPR049083">
    <property type="entry name" value="TACO1_YebC_N"/>
</dbReference>
<gene>
    <name evidence="8" type="ORF">IAC52_02995</name>
</gene>
<protein>
    <recommendedName>
        <fullName evidence="5">Probable transcriptional regulatory protein IAC52_02995</fullName>
    </recommendedName>
</protein>
<feature type="domain" description="TACO1/YebC-like N-terminal" evidence="7">
    <location>
        <begin position="4"/>
        <end position="73"/>
    </location>
</feature>
<comment type="caution">
    <text evidence="8">The sequence shown here is derived from an EMBL/GenBank/DDBJ whole genome shotgun (WGS) entry which is preliminary data.</text>
</comment>
<dbReference type="GO" id="GO:0003677">
    <property type="term" value="F:DNA binding"/>
    <property type="evidence" value="ECO:0007669"/>
    <property type="project" value="UniProtKB-UniRule"/>
</dbReference>
<keyword evidence="5" id="KW-0963">Cytoplasm</keyword>
<dbReference type="EMBL" id="DVMV01000019">
    <property type="protein sequence ID" value="HIU45248.1"/>
    <property type="molecule type" value="Genomic_DNA"/>
</dbReference>
<keyword evidence="2 5" id="KW-0805">Transcription regulation</keyword>
<dbReference type="Pfam" id="PF20772">
    <property type="entry name" value="TACO1_YebC_N"/>
    <property type="match status" value="1"/>
</dbReference>
<evidence type="ECO:0000256" key="3">
    <source>
        <dbReference type="ARBA" id="ARBA00023125"/>
    </source>
</evidence>
<dbReference type="SUPFAM" id="SSF75625">
    <property type="entry name" value="YebC-like"/>
    <property type="match status" value="1"/>
</dbReference>
<dbReference type="InterPro" id="IPR017856">
    <property type="entry name" value="Integrase-like_N"/>
</dbReference>
<keyword evidence="3 5" id="KW-0238">DNA-binding</keyword>
<comment type="similarity">
    <text evidence="1 5">Belongs to the TACO1 family.</text>
</comment>
<accession>A0A9D1S3K4</accession>
<dbReference type="GO" id="GO:0006355">
    <property type="term" value="P:regulation of DNA-templated transcription"/>
    <property type="evidence" value="ECO:0007669"/>
    <property type="project" value="UniProtKB-UniRule"/>
</dbReference>
<dbReference type="PANTHER" id="PTHR12532:SF0">
    <property type="entry name" value="TRANSLATIONAL ACTIVATOR OF CYTOCHROME C OXIDASE 1"/>
    <property type="match status" value="1"/>
</dbReference>
<evidence type="ECO:0000256" key="5">
    <source>
        <dbReference type="HAMAP-Rule" id="MF_00693"/>
    </source>
</evidence>
<dbReference type="HAMAP" id="MF_00693">
    <property type="entry name" value="Transcrip_reg_TACO1"/>
    <property type="match status" value="1"/>
</dbReference>
<evidence type="ECO:0000313" key="8">
    <source>
        <dbReference type="EMBL" id="HIU45248.1"/>
    </source>
</evidence>
<dbReference type="InterPro" id="IPR026564">
    <property type="entry name" value="Transcrip_reg_TACO1-like_dom3"/>
</dbReference>
<evidence type="ECO:0000256" key="4">
    <source>
        <dbReference type="ARBA" id="ARBA00023163"/>
    </source>
</evidence>
<comment type="subcellular location">
    <subcellularLocation>
        <location evidence="5">Cytoplasm</location>
    </subcellularLocation>
</comment>
<dbReference type="Gene3D" id="3.30.70.980">
    <property type="match status" value="2"/>
</dbReference>
<evidence type="ECO:0000259" key="6">
    <source>
        <dbReference type="Pfam" id="PF01709"/>
    </source>
</evidence>
<evidence type="ECO:0000259" key="7">
    <source>
        <dbReference type="Pfam" id="PF20772"/>
    </source>
</evidence>
<dbReference type="Proteomes" id="UP000824070">
    <property type="component" value="Unassembled WGS sequence"/>
</dbReference>
<evidence type="ECO:0000256" key="2">
    <source>
        <dbReference type="ARBA" id="ARBA00023015"/>
    </source>
</evidence>
<name>A0A9D1S3K4_9FIRM</name>